<feature type="domain" description="Mur ligase central" evidence="6">
    <location>
        <begin position="189"/>
        <end position="377"/>
    </location>
</feature>
<keyword evidence="2" id="KW-0547">Nucleotide-binding</keyword>
<keyword evidence="4" id="KW-0812">Transmembrane</keyword>
<organism evidence="7 8">
    <name type="scientific">Geomicrobium sediminis</name>
    <dbReference type="NCBI Taxonomy" id="1347788"/>
    <lineage>
        <taxon>Bacteria</taxon>
        <taxon>Bacillati</taxon>
        <taxon>Bacillota</taxon>
        <taxon>Bacilli</taxon>
        <taxon>Bacillales</taxon>
        <taxon>Geomicrobium</taxon>
    </lineage>
</organism>
<evidence type="ECO:0000313" key="8">
    <source>
        <dbReference type="Proteomes" id="UP000741863"/>
    </source>
</evidence>
<keyword evidence="4" id="KW-1133">Transmembrane helix</keyword>
<evidence type="ECO:0000259" key="5">
    <source>
        <dbReference type="Pfam" id="PF02875"/>
    </source>
</evidence>
<protein>
    <submittedName>
        <fullName evidence="7">UDP-N-acetylmuramoyl-tripeptide--D-alanyl-D-alanine ligase</fullName>
        <ecNumber evidence="7">6.3.2.10</ecNumber>
    </submittedName>
</protein>
<dbReference type="Proteomes" id="UP000741863">
    <property type="component" value="Unassembled WGS sequence"/>
</dbReference>
<keyword evidence="4" id="KW-0472">Membrane</keyword>
<feature type="domain" description="Mur ligase C-terminal" evidence="5">
    <location>
        <begin position="400"/>
        <end position="522"/>
    </location>
</feature>
<dbReference type="GO" id="GO:0047480">
    <property type="term" value="F:UDP-N-acetylmuramoyl-tripeptide-D-alanyl-D-alanine ligase activity"/>
    <property type="evidence" value="ECO:0007669"/>
    <property type="project" value="UniProtKB-EC"/>
</dbReference>
<feature type="transmembrane region" description="Helical" evidence="4">
    <location>
        <begin position="70"/>
        <end position="88"/>
    </location>
</feature>
<dbReference type="SUPFAM" id="SSF53244">
    <property type="entry name" value="MurD-like peptide ligases, peptide-binding domain"/>
    <property type="match status" value="1"/>
</dbReference>
<dbReference type="SUPFAM" id="SSF53623">
    <property type="entry name" value="MurD-like peptide ligases, catalytic domain"/>
    <property type="match status" value="1"/>
</dbReference>
<keyword evidence="3" id="KW-0067">ATP-binding</keyword>
<evidence type="ECO:0000256" key="3">
    <source>
        <dbReference type="ARBA" id="ARBA00022840"/>
    </source>
</evidence>
<dbReference type="Gene3D" id="3.40.1190.10">
    <property type="entry name" value="Mur-like, catalytic domain"/>
    <property type="match status" value="1"/>
</dbReference>
<accession>A0ABS2PG33</accession>
<dbReference type="Gene3D" id="3.90.190.20">
    <property type="entry name" value="Mur ligase, C-terminal domain"/>
    <property type="match status" value="1"/>
</dbReference>
<dbReference type="RefSeq" id="WP_204699068.1">
    <property type="nucleotide sequence ID" value="NZ_JAFBEC010000011.1"/>
</dbReference>
<dbReference type="EMBL" id="JAFBEC010000011">
    <property type="protein sequence ID" value="MBM7634316.1"/>
    <property type="molecule type" value="Genomic_DNA"/>
</dbReference>
<dbReference type="InterPro" id="IPR036615">
    <property type="entry name" value="Mur_ligase_C_dom_sf"/>
</dbReference>
<sequence length="532" mass="60142">METLLIVLLLIAWALYTAIRVKRNVHMLQLNSYRNERYFRWMKGTPLKAFRFVDLVPVLALVALPFSEAVSFYVMSAIAVILFALLTVMRPQFEEKKKLVYTPRVKRLLAAIAILYVLFAICAVWISSGDSFSMAALIALLTIATFIAYFFVMIANVITLPIESQINQYYFHDAERIVRGMPHLEVIGVTGSFGKTSTKHILKDVLSSKYNVLMTPESYNTKMGVTRTIREHLKPYHELFIAEMGAKQEHNIEEICTLVNHKYGIVTAIGEQHLETFKTLDTIKKTKFEIVETLPHDGTAFLNKDDENIQSYQQMNNVRTMYYGIDAEDLHYRATDISYSGKGTTFTVHKYDGTSAEIHTKLLGRHNIYNILAAIAIGAEKNISLETIARAIKGVAPVKHRLELKKTSDTLTIIDDSFNSNPTGSKMAVEVLGYMPEKKVLITPGMIELGDKEYELNKRLGMHAAEVCDYIILVGKKQTVHLQDGLKEAGYPEEQYHVASNLQEALDVMRKVTASEPSVVLLENDLPDTFLE</sequence>
<evidence type="ECO:0000259" key="6">
    <source>
        <dbReference type="Pfam" id="PF08245"/>
    </source>
</evidence>
<feature type="transmembrane region" description="Helical" evidence="4">
    <location>
        <begin position="132"/>
        <end position="158"/>
    </location>
</feature>
<gene>
    <name evidence="7" type="ORF">JOD17_003418</name>
</gene>
<dbReference type="InterPro" id="IPR051046">
    <property type="entry name" value="MurCDEF_CellWall_CoF430Synth"/>
</dbReference>
<evidence type="ECO:0000313" key="7">
    <source>
        <dbReference type="EMBL" id="MBM7634316.1"/>
    </source>
</evidence>
<dbReference type="EC" id="6.3.2.10" evidence="7"/>
<dbReference type="InterPro" id="IPR036565">
    <property type="entry name" value="Mur-like_cat_sf"/>
</dbReference>
<evidence type="ECO:0000256" key="2">
    <source>
        <dbReference type="ARBA" id="ARBA00022741"/>
    </source>
</evidence>
<keyword evidence="1 7" id="KW-0436">Ligase</keyword>
<dbReference type="InterPro" id="IPR004101">
    <property type="entry name" value="Mur_ligase_C"/>
</dbReference>
<evidence type="ECO:0000256" key="1">
    <source>
        <dbReference type="ARBA" id="ARBA00022598"/>
    </source>
</evidence>
<dbReference type="Pfam" id="PF02875">
    <property type="entry name" value="Mur_ligase_C"/>
    <property type="match status" value="1"/>
</dbReference>
<name>A0ABS2PG33_9BACL</name>
<evidence type="ECO:0000256" key="4">
    <source>
        <dbReference type="SAM" id="Phobius"/>
    </source>
</evidence>
<comment type="caution">
    <text evidence="7">The sequence shown here is derived from an EMBL/GenBank/DDBJ whole genome shotgun (WGS) entry which is preliminary data.</text>
</comment>
<keyword evidence="8" id="KW-1185">Reference proteome</keyword>
<proteinExistence type="predicted"/>
<feature type="transmembrane region" description="Helical" evidence="4">
    <location>
        <begin position="108"/>
        <end position="126"/>
    </location>
</feature>
<dbReference type="PANTHER" id="PTHR43024">
    <property type="entry name" value="UDP-N-ACETYLMURAMOYL-TRIPEPTIDE--D-ALANYL-D-ALANINE LIGASE"/>
    <property type="match status" value="1"/>
</dbReference>
<dbReference type="InterPro" id="IPR013221">
    <property type="entry name" value="Mur_ligase_cen"/>
</dbReference>
<reference evidence="7 8" key="1">
    <citation type="submission" date="2021-01" db="EMBL/GenBank/DDBJ databases">
        <title>Genomic Encyclopedia of Type Strains, Phase IV (KMG-IV): sequencing the most valuable type-strain genomes for metagenomic binning, comparative biology and taxonomic classification.</title>
        <authorList>
            <person name="Goeker M."/>
        </authorList>
    </citation>
    <scope>NUCLEOTIDE SEQUENCE [LARGE SCALE GENOMIC DNA]</scope>
    <source>
        <strain evidence="7 8">DSM 25540</strain>
    </source>
</reference>
<dbReference type="Pfam" id="PF08245">
    <property type="entry name" value="Mur_ligase_M"/>
    <property type="match status" value="1"/>
</dbReference>
<dbReference type="PANTHER" id="PTHR43024:SF1">
    <property type="entry name" value="UDP-N-ACETYLMURAMOYL-TRIPEPTIDE--D-ALANYL-D-ALANINE LIGASE"/>
    <property type="match status" value="1"/>
</dbReference>